<evidence type="ECO:0000313" key="1">
    <source>
        <dbReference type="EMBL" id="GFJ86825.1"/>
    </source>
</evidence>
<sequence length="63" mass="6698">MTHETTTDSDASAAVSYGGLFLPVPDVEKSEQGRAVPDDSEAAMTRLRAPFEIHPVDAAEPRG</sequence>
<accession>A0A6V8L291</accession>
<reference evidence="1 2" key="1">
    <citation type="submission" date="2020-03" db="EMBL/GenBank/DDBJ databases">
        <title>Whole genome shotgun sequence of Phytohabitans rumicis NBRC 108638.</title>
        <authorList>
            <person name="Komaki H."/>
            <person name="Tamura T."/>
        </authorList>
    </citation>
    <scope>NUCLEOTIDE SEQUENCE [LARGE SCALE GENOMIC DNA]</scope>
    <source>
        <strain evidence="1 2">NBRC 108638</strain>
    </source>
</reference>
<comment type="caution">
    <text evidence="1">The sequence shown here is derived from an EMBL/GenBank/DDBJ whole genome shotgun (WGS) entry which is preliminary data.</text>
</comment>
<dbReference type="Proteomes" id="UP000482960">
    <property type="component" value="Unassembled WGS sequence"/>
</dbReference>
<evidence type="ECO:0000313" key="2">
    <source>
        <dbReference type="Proteomes" id="UP000482960"/>
    </source>
</evidence>
<reference evidence="1 2" key="2">
    <citation type="submission" date="2020-03" db="EMBL/GenBank/DDBJ databases">
        <authorList>
            <person name="Ichikawa N."/>
            <person name="Kimura A."/>
            <person name="Kitahashi Y."/>
            <person name="Uohara A."/>
        </authorList>
    </citation>
    <scope>NUCLEOTIDE SEQUENCE [LARGE SCALE GENOMIC DNA]</scope>
    <source>
        <strain evidence="1 2">NBRC 108638</strain>
    </source>
</reference>
<gene>
    <name evidence="1" type="ORF">Prum_004670</name>
</gene>
<proteinExistence type="predicted"/>
<organism evidence="1 2">
    <name type="scientific">Phytohabitans rumicis</name>
    <dbReference type="NCBI Taxonomy" id="1076125"/>
    <lineage>
        <taxon>Bacteria</taxon>
        <taxon>Bacillati</taxon>
        <taxon>Actinomycetota</taxon>
        <taxon>Actinomycetes</taxon>
        <taxon>Micromonosporales</taxon>
        <taxon>Micromonosporaceae</taxon>
    </lineage>
</organism>
<protein>
    <submittedName>
        <fullName evidence="1">Uncharacterized protein</fullName>
    </submittedName>
</protein>
<dbReference type="EMBL" id="BLPG01000001">
    <property type="protein sequence ID" value="GFJ86825.1"/>
    <property type="molecule type" value="Genomic_DNA"/>
</dbReference>
<dbReference type="AlphaFoldDB" id="A0A6V8L291"/>
<dbReference type="RefSeq" id="WP_173073513.1">
    <property type="nucleotide sequence ID" value="NZ_BAABJB010000025.1"/>
</dbReference>
<name>A0A6V8L291_9ACTN</name>
<keyword evidence="2" id="KW-1185">Reference proteome</keyword>